<evidence type="ECO:0000256" key="1">
    <source>
        <dbReference type="SAM" id="MobiDB-lite"/>
    </source>
</evidence>
<evidence type="ECO:0000313" key="3">
    <source>
        <dbReference type="Proteomes" id="UP000326396"/>
    </source>
</evidence>
<sequence>MSASFGGNSSGNVSIFDIEQPESIDVFWRKLNFSPAYIDESDHIDYDVEVDKFASEFKIMAGTSRAGGSRRCGRGPTPPGSPGSDPDIADIIDTHPFLQFPHRMDAYRRLERLITRPIEVPRAIDWDVLRLLGEYQRAPQTSGPRQHPGQVQFRLGGQLHRMTLPEFGVLLGLYTEEEIDTDLYRLARHEDFDDFIASWWPQLSDEPWLSKARVSTMRDPLHRYIHRVLAYTIVGRNQSQEWCTQTYLFYLHSILSPASCNLAWCMADTFASYESKRPGGCIYMGGYVTHLAQRLGVFDADVEASMTARYRPKRVGRATLSAMRIAADFRGLGFRFSLERGVPWVPQQQQHVQVHAPAGAPLQPPPPPRGRRLVFRDPVLRDQSRRLDRLEDLAAWQSSVLIAFATRLGVQIPPLPPPRQYPDEAGAGDGAANGDGGGDAGAGDDAGGGGEDAGGGGDDDDGVGGGGV</sequence>
<protein>
    <submittedName>
        <fullName evidence="2">Uncharacterized protein</fullName>
    </submittedName>
</protein>
<dbReference type="OrthoDB" id="10664694at2759"/>
<evidence type="ECO:0000313" key="2">
    <source>
        <dbReference type="EMBL" id="KAD4982423.1"/>
    </source>
</evidence>
<feature type="region of interest" description="Disordered" evidence="1">
    <location>
        <begin position="413"/>
        <end position="468"/>
    </location>
</feature>
<dbReference type="AlphaFoldDB" id="A0A5N6NPX9"/>
<comment type="caution">
    <text evidence="2">The sequence shown here is derived from an EMBL/GenBank/DDBJ whole genome shotgun (WGS) entry which is preliminary data.</text>
</comment>
<dbReference type="Proteomes" id="UP000326396">
    <property type="component" value="Linkage Group LG18"/>
</dbReference>
<reference evidence="2 3" key="1">
    <citation type="submission" date="2019-05" db="EMBL/GenBank/DDBJ databases">
        <title>Mikania micrantha, genome provides insights into the molecular mechanism of rapid growth.</title>
        <authorList>
            <person name="Liu B."/>
        </authorList>
    </citation>
    <scope>NUCLEOTIDE SEQUENCE [LARGE SCALE GENOMIC DNA]</scope>
    <source>
        <strain evidence="2">NLD-2019</strain>
        <tissue evidence="2">Leaf</tissue>
    </source>
</reference>
<gene>
    <name evidence="2" type="ORF">E3N88_19094</name>
</gene>
<feature type="region of interest" description="Disordered" evidence="1">
    <location>
        <begin position="64"/>
        <end position="87"/>
    </location>
</feature>
<name>A0A5N6NPX9_9ASTR</name>
<keyword evidence="3" id="KW-1185">Reference proteome</keyword>
<feature type="compositionally biased region" description="Gly residues" evidence="1">
    <location>
        <begin position="427"/>
        <end position="456"/>
    </location>
</feature>
<accession>A0A5N6NPX9</accession>
<organism evidence="2 3">
    <name type="scientific">Mikania micrantha</name>
    <name type="common">bitter vine</name>
    <dbReference type="NCBI Taxonomy" id="192012"/>
    <lineage>
        <taxon>Eukaryota</taxon>
        <taxon>Viridiplantae</taxon>
        <taxon>Streptophyta</taxon>
        <taxon>Embryophyta</taxon>
        <taxon>Tracheophyta</taxon>
        <taxon>Spermatophyta</taxon>
        <taxon>Magnoliopsida</taxon>
        <taxon>eudicotyledons</taxon>
        <taxon>Gunneridae</taxon>
        <taxon>Pentapetalae</taxon>
        <taxon>asterids</taxon>
        <taxon>campanulids</taxon>
        <taxon>Asterales</taxon>
        <taxon>Asteraceae</taxon>
        <taxon>Asteroideae</taxon>
        <taxon>Heliantheae alliance</taxon>
        <taxon>Eupatorieae</taxon>
        <taxon>Mikania</taxon>
    </lineage>
</organism>
<dbReference type="EMBL" id="SZYD01000010">
    <property type="protein sequence ID" value="KAD4982423.1"/>
    <property type="molecule type" value="Genomic_DNA"/>
</dbReference>
<proteinExistence type="predicted"/>